<sequence>MFLKLNSLEQVQSRVGSLPAPRDLKVIDHIDEHAQRWLSYTCFGFIGFGNAGYIDLSAAGGEGFVSVLDAKHLQIPLSALDSGSIVESGLSFGALFIVSGMDETLRVNGKVANVADGLLSLEVEECYLHCAKAFRRSNFWAPRSLEQSSHEVSEFIQQVQFLALASINSSGQADVSLKGDLENFLIQEEEGVIYLADRPGNRRIDSFRNIIEQPEVSMIGIVPGCTDILTLRGSAELRTDGGLLQRFKVQGKEPKLVTKINLSSIEIKPSIALAKSALWSPQIAPKDLIPSEIFKSHIQQSNARSIQAKIARAAVSLPGAMKKGLEIDYKKNMY</sequence>
<gene>
    <name evidence="2" type="ORF">AZF00_12260</name>
</gene>
<evidence type="ECO:0000259" key="1">
    <source>
        <dbReference type="Pfam" id="PF01243"/>
    </source>
</evidence>
<protein>
    <submittedName>
        <fullName evidence="2">Pyridoxamine 5'-phosphate oxidase</fullName>
    </submittedName>
</protein>
<dbReference type="Proteomes" id="UP000074119">
    <property type="component" value="Chromosome"/>
</dbReference>
<dbReference type="STRING" id="1470434.AZF00_12260"/>
<dbReference type="SUPFAM" id="SSF50475">
    <property type="entry name" value="FMN-binding split barrel"/>
    <property type="match status" value="1"/>
</dbReference>
<organism evidence="2 3">
    <name type="scientific">Zhongshania aliphaticivorans</name>
    <dbReference type="NCBI Taxonomy" id="1470434"/>
    <lineage>
        <taxon>Bacteria</taxon>
        <taxon>Pseudomonadati</taxon>
        <taxon>Pseudomonadota</taxon>
        <taxon>Gammaproteobacteria</taxon>
        <taxon>Cellvibrionales</taxon>
        <taxon>Spongiibacteraceae</taxon>
        <taxon>Zhongshania</taxon>
    </lineage>
</organism>
<feature type="domain" description="Pyridoxamine 5'-phosphate oxidase N-terminal" evidence="1">
    <location>
        <begin position="150"/>
        <end position="257"/>
    </location>
</feature>
<dbReference type="InterPro" id="IPR011576">
    <property type="entry name" value="Pyridox_Oxase_N"/>
</dbReference>
<accession>A0A127M744</accession>
<reference evidence="2 3" key="1">
    <citation type="submission" date="2015-12" db="EMBL/GenBank/DDBJ databases">
        <authorList>
            <person name="Shamseldin A."/>
            <person name="Moawad H."/>
            <person name="Abd El-Rahim W.M."/>
            <person name="Sadowsky M.J."/>
        </authorList>
    </citation>
    <scope>NUCLEOTIDE SEQUENCE [LARGE SCALE GENOMIC DNA]</scope>
    <source>
        <strain evidence="2 3">SM2</strain>
    </source>
</reference>
<name>A0A127M744_9GAMM</name>
<proteinExistence type="predicted"/>
<evidence type="ECO:0000313" key="3">
    <source>
        <dbReference type="Proteomes" id="UP000074119"/>
    </source>
</evidence>
<dbReference type="EMBL" id="CP014544">
    <property type="protein sequence ID" value="AMO69028.1"/>
    <property type="molecule type" value="Genomic_DNA"/>
</dbReference>
<dbReference type="AlphaFoldDB" id="A0A127M744"/>
<dbReference type="PANTHER" id="PTHR42815">
    <property type="entry name" value="FAD-BINDING, PUTATIVE (AFU_ORTHOLOGUE AFUA_6G07600)-RELATED"/>
    <property type="match status" value="1"/>
</dbReference>
<evidence type="ECO:0000313" key="2">
    <source>
        <dbReference type="EMBL" id="AMO69028.1"/>
    </source>
</evidence>
<dbReference type="Pfam" id="PF01243">
    <property type="entry name" value="PNPOx_N"/>
    <property type="match status" value="1"/>
</dbReference>
<dbReference type="InterPro" id="IPR012349">
    <property type="entry name" value="Split_barrel_FMN-bd"/>
</dbReference>
<dbReference type="PANTHER" id="PTHR42815:SF2">
    <property type="entry name" value="FAD-BINDING, PUTATIVE (AFU_ORTHOLOGUE AFUA_6G07600)-RELATED"/>
    <property type="match status" value="1"/>
</dbReference>
<dbReference type="KEGG" id="zal:AZF00_12260"/>
<dbReference type="RefSeq" id="WP_008248934.1">
    <property type="nucleotide sequence ID" value="NZ_CP014544.1"/>
</dbReference>
<dbReference type="Gene3D" id="2.30.110.10">
    <property type="entry name" value="Electron Transport, Fmn-binding Protein, Chain A"/>
    <property type="match status" value="1"/>
</dbReference>